<dbReference type="InterPro" id="IPR018114">
    <property type="entry name" value="TRYPSIN_HIS"/>
</dbReference>
<evidence type="ECO:0000256" key="2">
    <source>
        <dbReference type="ARBA" id="ARBA00022670"/>
    </source>
</evidence>
<evidence type="ECO:0000256" key="1">
    <source>
        <dbReference type="ARBA" id="ARBA00007664"/>
    </source>
</evidence>
<dbReference type="EnsemblMetazoa" id="RPRC013166-RA">
    <property type="protein sequence ID" value="RPRC013166-PA"/>
    <property type="gene ID" value="RPRC013166"/>
</dbReference>
<dbReference type="Gene3D" id="2.40.10.10">
    <property type="entry name" value="Trypsin-like serine proteases"/>
    <property type="match status" value="1"/>
</dbReference>
<keyword evidence="4" id="KW-0720">Serine protease</keyword>
<protein>
    <submittedName>
        <fullName evidence="6">Peptidase S1 domain-containing protein</fullName>
    </submittedName>
</protein>
<sequence length="310" mass="35393">MFGGEFVPYSFNYSFVVMVLTFNGTHYKVCTGSVFHDFLVITAAHCFLEKDVVYTTHIRIRVHDSQKHYHDYLVSNLFIHPLYLEKVENDIAIVKTQTEIKSQQLSLYFDKYLPKGYFVNMQCVTLGYGLNKNVAHQDTKNIILTKIDDMRVFSFRRCLYVVHFFTTRILCVPMLNGRGPCVGDSGSAIICGGQAIGILSRGYVLGNGCQADRKGIFIYESLYRHRVWLNRTIALALEPTSFQVVSNVATRLPKDYLQSEFLIVTTCTVCQVIHSHLNDEFFNLVEQVGVCSERGIARGQLTKYLLSERC</sequence>
<dbReference type="PRINTS" id="PR00722">
    <property type="entry name" value="CHYMOTRYPSIN"/>
</dbReference>
<dbReference type="GO" id="GO:0004252">
    <property type="term" value="F:serine-type endopeptidase activity"/>
    <property type="evidence" value="ECO:0007669"/>
    <property type="project" value="InterPro"/>
</dbReference>
<evidence type="ECO:0000256" key="4">
    <source>
        <dbReference type="ARBA" id="ARBA00022825"/>
    </source>
</evidence>
<keyword evidence="2" id="KW-0645">Protease</keyword>
<dbReference type="EMBL" id="ACPB03018850">
    <property type="status" value="NOT_ANNOTATED_CDS"/>
    <property type="molecule type" value="Genomic_DNA"/>
</dbReference>
<evidence type="ECO:0000313" key="7">
    <source>
        <dbReference type="Proteomes" id="UP000015103"/>
    </source>
</evidence>
<dbReference type="STRING" id="13249.T1IA45"/>
<dbReference type="VEuPathDB" id="VectorBase:RPRC013166"/>
<organism evidence="6 7">
    <name type="scientific">Rhodnius prolixus</name>
    <name type="common">Triatomid bug</name>
    <dbReference type="NCBI Taxonomy" id="13249"/>
    <lineage>
        <taxon>Eukaryota</taxon>
        <taxon>Metazoa</taxon>
        <taxon>Ecdysozoa</taxon>
        <taxon>Arthropoda</taxon>
        <taxon>Hexapoda</taxon>
        <taxon>Insecta</taxon>
        <taxon>Pterygota</taxon>
        <taxon>Neoptera</taxon>
        <taxon>Paraneoptera</taxon>
        <taxon>Hemiptera</taxon>
        <taxon>Heteroptera</taxon>
        <taxon>Panheteroptera</taxon>
        <taxon>Cimicomorpha</taxon>
        <taxon>Reduviidae</taxon>
        <taxon>Triatominae</taxon>
        <taxon>Rhodnius</taxon>
    </lineage>
</organism>
<dbReference type="SMART" id="SM00020">
    <property type="entry name" value="Tryp_SPc"/>
    <property type="match status" value="1"/>
</dbReference>
<keyword evidence="5" id="KW-1015">Disulfide bond</keyword>
<dbReference type="InterPro" id="IPR050430">
    <property type="entry name" value="Peptidase_S1"/>
</dbReference>
<dbReference type="InterPro" id="IPR001314">
    <property type="entry name" value="Peptidase_S1A"/>
</dbReference>
<dbReference type="eggNOG" id="KOG3627">
    <property type="taxonomic scope" value="Eukaryota"/>
</dbReference>
<dbReference type="OMA" id="YTTHIRI"/>
<dbReference type="PANTHER" id="PTHR24276:SF98">
    <property type="entry name" value="FI18310P1-RELATED"/>
    <property type="match status" value="1"/>
</dbReference>
<reference evidence="6" key="1">
    <citation type="submission" date="2015-05" db="UniProtKB">
        <authorList>
            <consortium name="EnsemblMetazoa"/>
        </authorList>
    </citation>
    <scope>IDENTIFICATION</scope>
</reference>
<dbReference type="Proteomes" id="UP000015103">
    <property type="component" value="Unassembled WGS sequence"/>
</dbReference>
<proteinExistence type="inferred from homology"/>
<comment type="similarity">
    <text evidence="1">Belongs to the peptidase S1 family.</text>
</comment>
<dbReference type="AlphaFoldDB" id="T1IA45"/>
<keyword evidence="3" id="KW-0378">Hydrolase</keyword>
<accession>T1IA45</accession>
<dbReference type="InterPro" id="IPR001254">
    <property type="entry name" value="Trypsin_dom"/>
</dbReference>
<dbReference type="Pfam" id="PF00089">
    <property type="entry name" value="Trypsin"/>
    <property type="match status" value="1"/>
</dbReference>
<evidence type="ECO:0000256" key="3">
    <source>
        <dbReference type="ARBA" id="ARBA00022801"/>
    </source>
</evidence>
<dbReference type="InParanoid" id="T1IA45"/>
<dbReference type="GO" id="GO:0006508">
    <property type="term" value="P:proteolysis"/>
    <property type="evidence" value="ECO:0007669"/>
    <property type="project" value="UniProtKB-KW"/>
</dbReference>
<evidence type="ECO:0000313" key="6">
    <source>
        <dbReference type="EnsemblMetazoa" id="RPRC013166-PA"/>
    </source>
</evidence>
<keyword evidence="7" id="KW-1185">Reference proteome</keyword>
<dbReference type="InterPro" id="IPR009003">
    <property type="entry name" value="Peptidase_S1_PA"/>
</dbReference>
<dbReference type="SUPFAM" id="SSF50494">
    <property type="entry name" value="Trypsin-like serine proteases"/>
    <property type="match status" value="1"/>
</dbReference>
<dbReference type="PROSITE" id="PS50240">
    <property type="entry name" value="TRYPSIN_DOM"/>
    <property type="match status" value="1"/>
</dbReference>
<dbReference type="InterPro" id="IPR043504">
    <property type="entry name" value="Peptidase_S1_PA_chymotrypsin"/>
</dbReference>
<dbReference type="PROSITE" id="PS00135">
    <property type="entry name" value="TRYPSIN_SER"/>
    <property type="match status" value="1"/>
</dbReference>
<dbReference type="HOGENOM" id="CLU_898089_0_0_1"/>
<dbReference type="PROSITE" id="PS00134">
    <property type="entry name" value="TRYPSIN_HIS"/>
    <property type="match status" value="1"/>
</dbReference>
<name>T1IA45_RHOPR</name>
<dbReference type="PANTHER" id="PTHR24276">
    <property type="entry name" value="POLYSERASE-RELATED"/>
    <property type="match status" value="1"/>
</dbReference>
<dbReference type="InterPro" id="IPR033116">
    <property type="entry name" value="TRYPSIN_SER"/>
</dbReference>
<evidence type="ECO:0000256" key="5">
    <source>
        <dbReference type="ARBA" id="ARBA00023157"/>
    </source>
</evidence>